<proteinExistence type="predicted"/>
<evidence type="ECO:0000313" key="1">
    <source>
        <dbReference type="EMBL" id="BCA91915.1"/>
    </source>
</evidence>
<protein>
    <submittedName>
        <fullName evidence="1">Uncharacterized protein</fullName>
    </submittedName>
</protein>
<accession>A0A6F8SU14</accession>
<sequence length="63" mass="7129">MNRAALSRTYRRLSPQHQAVVEQEAAQRGVAVEDVMLDHAIAIAGPLKDQLYAMRRERTLRAV</sequence>
<dbReference type="RefSeq" id="WP_172416189.1">
    <property type="nucleotide sequence ID" value="NZ_AP022821.1"/>
</dbReference>
<dbReference type="EMBL" id="AP022821">
    <property type="protein sequence ID" value="BCA91915.1"/>
    <property type="molecule type" value="Genomic_DNA"/>
</dbReference>
<dbReference type="Proteomes" id="UP000503197">
    <property type="component" value="Chromosome"/>
</dbReference>
<evidence type="ECO:0000313" key="2">
    <source>
        <dbReference type="Proteomes" id="UP000503197"/>
    </source>
</evidence>
<reference evidence="1 2" key="1">
    <citation type="submission" date="2020-02" db="EMBL/GenBank/DDBJ databases">
        <title>Complete Genome Sequence of Halomonas meridiana strain BAA-801, Isolated from Deep Sea Thermal Vent.</title>
        <authorList>
            <person name="Takahashi Y."/>
            <person name="Takahashi H."/>
            <person name="Galipon J."/>
            <person name="Arakawa K."/>
        </authorList>
    </citation>
    <scope>NUCLEOTIDE SEQUENCE [LARGE SCALE GENOMIC DNA]</scope>
    <source>
        <strain evidence="1 2">Slthf1</strain>
    </source>
</reference>
<organism evidence="1 2">
    <name type="scientific">Vreelandella aquamarina</name>
    <dbReference type="NCBI Taxonomy" id="77097"/>
    <lineage>
        <taxon>Bacteria</taxon>
        <taxon>Pseudomonadati</taxon>
        <taxon>Pseudomonadota</taxon>
        <taxon>Gammaproteobacteria</taxon>
        <taxon>Oceanospirillales</taxon>
        <taxon>Halomonadaceae</taxon>
        <taxon>Vreelandella</taxon>
    </lineage>
</organism>
<dbReference type="AlphaFoldDB" id="A0A6F8SU14"/>
<name>A0A6F8SU14_9GAMM</name>
<gene>
    <name evidence="1" type="ORF">HMSLTHF_16900</name>
</gene>